<name>A0ABU3PTD3_9ACTN</name>
<organism evidence="3 4">
    <name type="scientific">Nocardioides imazamoxiresistens</name>
    <dbReference type="NCBI Taxonomy" id="3231893"/>
    <lineage>
        <taxon>Bacteria</taxon>
        <taxon>Bacillati</taxon>
        <taxon>Actinomycetota</taxon>
        <taxon>Actinomycetes</taxon>
        <taxon>Propionibacteriales</taxon>
        <taxon>Nocardioidaceae</taxon>
        <taxon>Nocardioides</taxon>
    </lineage>
</organism>
<dbReference type="NCBIfam" id="TIGR00996">
    <property type="entry name" value="Mtu_fam_mce"/>
    <property type="match status" value="1"/>
</dbReference>
<dbReference type="InterPro" id="IPR024516">
    <property type="entry name" value="Mce_C"/>
</dbReference>
<evidence type="ECO:0000259" key="2">
    <source>
        <dbReference type="Pfam" id="PF11887"/>
    </source>
</evidence>
<comment type="caution">
    <text evidence="3">The sequence shown here is derived from an EMBL/GenBank/DDBJ whole genome shotgun (WGS) entry which is preliminary data.</text>
</comment>
<dbReference type="InterPro" id="IPR005693">
    <property type="entry name" value="Mce"/>
</dbReference>
<dbReference type="PROSITE" id="PS51257">
    <property type="entry name" value="PROKAR_LIPOPROTEIN"/>
    <property type="match status" value="1"/>
</dbReference>
<dbReference type="Pfam" id="PF11887">
    <property type="entry name" value="Mce4_CUP1"/>
    <property type="match status" value="1"/>
</dbReference>
<dbReference type="EMBL" id="JAVYII010000002">
    <property type="protein sequence ID" value="MDT9592478.1"/>
    <property type="molecule type" value="Genomic_DNA"/>
</dbReference>
<dbReference type="Pfam" id="PF02470">
    <property type="entry name" value="MlaD"/>
    <property type="match status" value="1"/>
</dbReference>
<proteinExistence type="predicted"/>
<dbReference type="RefSeq" id="WP_315731906.1">
    <property type="nucleotide sequence ID" value="NZ_JAVYII010000002.1"/>
</dbReference>
<dbReference type="InterPro" id="IPR052336">
    <property type="entry name" value="MlaD_Phospholipid_Transporter"/>
</dbReference>
<evidence type="ECO:0000313" key="3">
    <source>
        <dbReference type="EMBL" id="MDT9592478.1"/>
    </source>
</evidence>
<dbReference type="PANTHER" id="PTHR33371">
    <property type="entry name" value="INTERMEMBRANE PHOSPHOLIPID TRANSPORT SYSTEM BINDING PROTEIN MLAD-RELATED"/>
    <property type="match status" value="1"/>
</dbReference>
<dbReference type="InterPro" id="IPR003399">
    <property type="entry name" value="Mce/MlaD"/>
</dbReference>
<gene>
    <name evidence="3" type="ORF">RDV89_05330</name>
</gene>
<feature type="domain" description="Mammalian cell entry C-terminal" evidence="2">
    <location>
        <begin position="128"/>
        <end position="306"/>
    </location>
</feature>
<protein>
    <submittedName>
        <fullName evidence="3">MCE family protein</fullName>
    </submittedName>
</protein>
<accession>A0ABU3PTD3</accession>
<feature type="domain" description="Mce/MlaD" evidence="1">
    <location>
        <begin position="50"/>
        <end position="124"/>
    </location>
</feature>
<evidence type="ECO:0000313" key="4">
    <source>
        <dbReference type="Proteomes" id="UP001268542"/>
    </source>
</evidence>
<dbReference type="Proteomes" id="UP001268542">
    <property type="component" value="Unassembled WGS sequence"/>
</dbReference>
<sequence>MSTPHRSSHRTRRFARPVVVGATTLAVALGALAGCSRVERLQPSMVGADQYTIEATFSDALNLPDGAVVKLDGVQVGKVVDIAPADYAARVRMAIDDGIEIPADSGFRLRYTTALGEVYVEITASAEGEPLADGDVVPDGSTSVASTVEDSLASASLLINGGNLGQIQTIVSELNTALDGRVGSARSLITQTDVFLAEVLASTQEIDRVLTSLAAASQTLDEREGTIDAALRDLRPAAATLTENTEELATLLESADALAITADDLVRTTRDDLVLIVDELGPVLDTVLAAEDQLLPALDDLATFAATFDDRTPTDYLNLFFRLRATSVLNSPLPGLDDLLGGSTPNGG</sequence>
<evidence type="ECO:0000259" key="1">
    <source>
        <dbReference type="Pfam" id="PF02470"/>
    </source>
</evidence>
<reference evidence="3 4" key="1">
    <citation type="submission" date="2023-08" db="EMBL/GenBank/DDBJ databases">
        <title>Nocardioides seae sp. nov., a bacterium isolated from a soil.</title>
        <authorList>
            <person name="Wang X."/>
        </authorList>
    </citation>
    <scope>NUCLEOTIDE SEQUENCE [LARGE SCALE GENOMIC DNA]</scope>
    <source>
        <strain evidence="3 4">YZH12</strain>
    </source>
</reference>
<keyword evidence="4" id="KW-1185">Reference proteome</keyword>
<dbReference type="PANTHER" id="PTHR33371:SF15">
    <property type="entry name" value="LIPOPROTEIN LPRN"/>
    <property type="match status" value="1"/>
</dbReference>